<dbReference type="SUPFAM" id="SSF109854">
    <property type="entry name" value="DinB/YfiT-like putative metalloenzymes"/>
    <property type="match status" value="1"/>
</dbReference>
<dbReference type="Proteomes" id="UP000587586">
    <property type="component" value="Unassembled WGS sequence"/>
</dbReference>
<proteinExistence type="predicted"/>
<evidence type="ECO:0000259" key="1">
    <source>
        <dbReference type="Pfam" id="PF12867"/>
    </source>
</evidence>
<dbReference type="Gene3D" id="1.20.120.450">
    <property type="entry name" value="dinb family like domain"/>
    <property type="match status" value="1"/>
</dbReference>
<comment type="caution">
    <text evidence="2">The sequence shown here is derived from an EMBL/GenBank/DDBJ whole genome shotgun (WGS) entry which is preliminary data.</text>
</comment>
<name>A0A6V8N752_9BACT</name>
<sequence length="181" mass="20561">MPDPVSAQVAASLKEVFAALDHCFDESEEWLRTRPEYPEAWSVAEHLEHLRLANHYLLLTIDKGCRKALKRAARQPIPRTTSELAPLAPIADPHAFPWLPPQHMLPGPVGDLAELRRQLRGQLGHCLELLELLPAGAGRLCTIRMSVHELGKLDLYQWFYFLAQHVRYHLNLLRARGKGDT</sequence>
<feature type="domain" description="DinB-like" evidence="1">
    <location>
        <begin position="20"/>
        <end position="172"/>
    </location>
</feature>
<dbReference type="Pfam" id="PF12867">
    <property type="entry name" value="DinB_2"/>
    <property type="match status" value="1"/>
</dbReference>
<reference evidence="3" key="1">
    <citation type="submission" date="2020-06" db="EMBL/GenBank/DDBJ databases">
        <title>Draft genomic sequecing of Geomonas sp. Red745.</title>
        <authorList>
            <person name="Itoh H."/>
            <person name="Xu Z.X."/>
            <person name="Ushijima N."/>
            <person name="Masuda Y."/>
            <person name="Shiratori Y."/>
            <person name="Senoo K."/>
        </authorList>
    </citation>
    <scope>NUCLEOTIDE SEQUENCE [LARGE SCALE GENOMIC DNA]</scope>
    <source>
        <strain evidence="3">Red745</strain>
    </source>
</reference>
<gene>
    <name evidence="2" type="ORF">GMLC_06880</name>
</gene>
<evidence type="ECO:0000313" key="3">
    <source>
        <dbReference type="Proteomes" id="UP000587586"/>
    </source>
</evidence>
<keyword evidence="3" id="KW-1185">Reference proteome</keyword>
<evidence type="ECO:0000313" key="2">
    <source>
        <dbReference type="EMBL" id="GFO67109.1"/>
    </source>
</evidence>
<dbReference type="AlphaFoldDB" id="A0A6V8N752"/>
<dbReference type="InterPro" id="IPR024775">
    <property type="entry name" value="DinB-like"/>
</dbReference>
<dbReference type="InterPro" id="IPR034660">
    <property type="entry name" value="DinB/YfiT-like"/>
</dbReference>
<dbReference type="RefSeq" id="WP_183359625.1">
    <property type="nucleotide sequence ID" value="NZ_BLXZ01000001.1"/>
</dbReference>
<dbReference type="EMBL" id="BLXZ01000001">
    <property type="protein sequence ID" value="GFO67109.1"/>
    <property type="molecule type" value="Genomic_DNA"/>
</dbReference>
<organism evidence="2 3">
    <name type="scientific">Geomonas limicola</name>
    <dbReference type="NCBI Taxonomy" id="2740186"/>
    <lineage>
        <taxon>Bacteria</taxon>
        <taxon>Pseudomonadati</taxon>
        <taxon>Thermodesulfobacteriota</taxon>
        <taxon>Desulfuromonadia</taxon>
        <taxon>Geobacterales</taxon>
        <taxon>Geobacteraceae</taxon>
        <taxon>Geomonas</taxon>
    </lineage>
</organism>
<protein>
    <recommendedName>
        <fullName evidence="1">DinB-like domain-containing protein</fullName>
    </recommendedName>
</protein>
<accession>A0A6V8N752</accession>